<keyword evidence="2" id="KW-1185">Reference proteome</keyword>
<dbReference type="PANTHER" id="PTHR47197:SF3">
    <property type="entry name" value="DIHYDRO-HEME D1 DEHYDROGENASE"/>
    <property type="match status" value="1"/>
</dbReference>
<dbReference type="InterPro" id="IPR019405">
    <property type="entry name" value="Lactonase_7-beta_prop"/>
</dbReference>
<protein>
    <submittedName>
        <fullName evidence="1">6-phosphogluconolactonase</fullName>
    </submittedName>
</protein>
<dbReference type="Pfam" id="PF10282">
    <property type="entry name" value="Lactonase"/>
    <property type="match status" value="1"/>
</dbReference>
<dbReference type="AlphaFoldDB" id="A0A285L255"/>
<dbReference type="InterPro" id="IPR011045">
    <property type="entry name" value="N2O_reductase_N"/>
</dbReference>
<organism evidence="1 2">
    <name type="scientific">Nocardia amikacinitolerans</name>
    <dbReference type="NCBI Taxonomy" id="756689"/>
    <lineage>
        <taxon>Bacteria</taxon>
        <taxon>Bacillati</taxon>
        <taxon>Actinomycetota</taxon>
        <taxon>Actinomycetes</taxon>
        <taxon>Mycobacteriales</taxon>
        <taxon>Nocardiaceae</taxon>
        <taxon>Nocardia</taxon>
    </lineage>
</organism>
<dbReference type="PANTHER" id="PTHR47197">
    <property type="entry name" value="PROTEIN NIRF"/>
    <property type="match status" value="1"/>
</dbReference>
<name>A0A285L255_9NOCA</name>
<gene>
    <name evidence="1" type="ORF">SAMN04244553_1070</name>
</gene>
<dbReference type="EMBL" id="OBEG01000001">
    <property type="protein sequence ID" value="SNY77696.1"/>
    <property type="molecule type" value="Genomic_DNA"/>
</dbReference>
<sequence>MFVPVVGVQFSGHFADGSGHNLPGMTSDSTSTGGSGTRRARAGWVLALAATVLPGFTATATSATADADGYHIYAHGFLSNGIVGYNASDTDQPTPIQGKPMPGALNWPQAPSPDGRFLFVAPGTNPRLIPYAIGADGELTERTPLAMPDVPVDIIFAPNSRDAFVVVGLQNAQVVPVRIGADGTPTLNGSPMPFGESLDGVASGTVSPDGKQLYVASLLPRQLLVFDINADGSVSPVKQRMSTGLNPIYPRVTPDGRHVYVINEISGSVSGFTRAGDGTLTEIGGSPFPTGMLPHVTSITPDGRFLYVPNMGSGHISSFAVEPNGVLTPLPDVAFAPEKPGTFAESSVMSPSGEVLWALGTDPLRGGEEILRRFTIGSDGVLDLDESVAVYTGTYVADGRTLSVIPRR</sequence>
<dbReference type="Proteomes" id="UP000219565">
    <property type="component" value="Unassembled WGS sequence"/>
</dbReference>
<proteinExistence type="predicted"/>
<dbReference type="Gene3D" id="2.130.10.10">
    <property type="entry name" value="YVTN repeat-like/Quinoprotein amine dehydrogenase"/>
    <property type="match status" value="1"/>
</dbReference>
<evidence type="ECO:0000313" key="1">
    <source>
        <dbReference type="EMBL" id="SNY77696.1"/>
    </source>
</evidence>
<dbReference type="InterPro" id="IPR051200">
    <property type="entry name" value="Host-pathogen_enzymatic-act"/>
</dbReference>
<dbReference type="SUPFAM" id="SSF50974">
    <property type="entry name" value="Nitrous oxide reductase, N-terminal domain"/>
    <property type="match status" value="1"/>
</dbReference>
<dbReference type="InterPro" id="IPR015943">
    <property type="entry name" value="WD40/YVTN_repeat-like_dom_sf"/>
</dbReference>
<accession>A0A285L255</accession>
<evidence type="ECO:0000313" key="2">
    <source>
        <dbReference type="Proteomes" id="UP000219565"/>
    </source>
</evidence>
<reference evidence="1 2" key="1">
    <citation type="submission" date="2017-09" db="EMBL/GenBank/DDBJ databases">
        <authorList>
            <person name="Ehlers B."/>
            <person name="Leendertz F.H."/>
        </authorList>
    </citation>
    <scope>NUCLEOTIDE SEQUENCE [LARGE SCALE GENOMIC DNA]</scope>
    <source>
        <strain evidence="1 2">DSM 45537</strain>
    </source>
</reference>